<gene>
    <name evidence="5" type="ORF">T310_6393</name>
</gene>
<keyword evidence="6" id="KW-1185">Reference proteome</keyword>
<dbReference type="InterPro" id="IPR054364">
    <property type="entry name" value="Ca3427-like_PBP2"/>
</dbReference>
<evidence type="ECO:0000256" key="1">
    <source>
        <dbReference type="ARBA" id="ARBA00004418"/>
    </source>
</evidence>
<dbReference type="GO" id="GO:0042597">
    <property type="term" value="C:periplasmic space"/>
    <property type="evidence" value="ECO:0007669"/>
    <property type="project" value="UniProtKB-SubCell"/>
</dbReference>
<evidence type="ECO:0000256" key="3">
    <source>
        <dbReference type="ARBA" id="ARBA00022729"/>
    </source>
</evidence>
<evidence type="ECO:0000259" key="4">
    <source>
        <dbReference type="Pfam" id="PF22384"/>
    </source>
</evidence>
<organism evidence="5 6">
    <name type="scientific">Rasamsonia emersonii (strain ATCC 16479 / CBS 393.64 / IMI 116815)</name>
    <dbReference type="NCBI Taxonomy" id="1408163"/>
    <lineage>
        <taxon>Eukaryota</taxon>
        <taxon>Fungi</taxon>
        <taxon>Dikarya</taxon>
        <taxon>Ascomycota</taxon>
        <taxon>Pezizomycotina</taxon>
        <taxon>Eurotiomycetes</taxon>
        <taxon>Eurotiomycetidae</taxon>
        <taxon>Eurotiales</taxon>
        <taxon>Trichocomaceae</taxon>
        <taxon>Rasamsonia</taxon>
    </lineage>
</organism>
<proteinExistence type="inferred from homology"/>
<dbReference type="STRING" id="1408163.A0A0F4YNB5"/>
<comment type="caution">
    <text evidence="5">The sequence shown here is derived from an EMBL/GenBank/DDBJ whole genome shotgun (WGS) entry which is preliminary data.</text>
</comment>
<evidence type="ECO:0000313" key="6">
    <source>
        <dbReference type="Proteomes" id="UP000053958"/>
    </source>
</evidence>
<dbReference type="SUPFAM" id="SSF53850">
    <property type="entry name" value="Periplasmic binding protein-like II"/>
    <property type="match status" value="1"/>
</dbReference>
<sequence>MASNKPTIRIGYVPEHYLTPLHLALRSPAASSLPFDISLVEFPSGTGHMITSLRGNEIDIGIGLTEGWVAGLTGKQQLYENSVSGGYKIVGQWVETPLRWAIVTGRDRKELNSVDDLKGGRVGVSRLGSGSHIMSFVLQQQQGWPEDALKTVALGPFGALRDGVTPFKEEDPKQAGKPAAEFFMWEHFTTKPYFHPNELKPNPPLKKLGEIYTPWPSWLIVASTTTFPDPEKDANLAQLFNLFDEGIRAFETKPDEVVDLLATGELGCTYSEEDAREWMKDVRFVRDTTRGLDRRIVENVADVLKKAGVIPLEMSNDEVVARVTGISKQ</sequence>
<dbReference type="EMBL" id="LASV01000333">
    <property type="protein sequence ID" value="KKA19610.1"/>
    <property type="molecule type" value="Genomic_DNA"/>
</dbReference>
<name>A0A0F4YNB5_RASE3</name>
<accession>A0A0F4YNB5</accession>
<protein>
    <recommendedName>
        <fullName evidence="4">Ca3427-like PBP 2 domain-containing protein</fullName>
    </recommendedName>
</protein>
<comment type="subcellular location">
    <subcellularLocation>
        <location evidence="1">Periplasm</location>
    </subcellularLocation>
</comment>
<dbReference type="OrthoDB" id="1363at2759"/>
<dbReference type="GeneID" id="25318695"/>
<dbReference type="PANTHER" id="PTHR30024">
    <property type="entry name" value="ALIPHATIC SULFONATES-BINDING PROTEIN-RELATED"/>
    <property type="match status" value="1"/>
</dbReference>
<keyword evidence="3" id="KW-0732">Signal</keyword>
<dbReference type="AlphaFoldDB" id="A0A0F4YNB5"/>
<dbReference type="RefSeq" id="XP_013326222.1">
    <property type="nucleotide sequence ID" value="XM_013470768.1"/>
</dbReference>
<dbReference type="PANTHER" id="PTHR30024:SF47">
    <property type="entry name" value="TAURINE-BINDING PERIPLASMIC PROTEIN"/>
    <property type="match status" value="1"/>
</dbReference>
<comment type="similarity">
    <text evidence="2">Belongs to the bacterial solute-binding protein SsuA/TauA family.</text>
</comment>
<dbReference type="Proteomes" id="UP000053958">
    <property type="component" value="Unassembled WGS sequence"/>
</dbReference>
<evidence type="ECO:0000256" key="2">
    <source>
        <dbReference type="ARBA" id="ARBA00010742"/>
    </source>
</evidence>
<reference evidence="5 6" key="1">
    <citation type="submission" date="2015-04" db="EMBL/GenBank/DDBJ databases">
        <authorList>
            <person name="Heijne W.H."/>
            <person name="Fedorova N.D."/>
            <person name="Nierman W.C."/>
            <person name="Vollebregt A.W."/>
            <person name="Zhao Z."/>
            <person name="Wu L."/>
            <person name="Kumar M."/>
            <person name="Stam H."/>
            <person name="van den Berg M.A."/>
            <person name="Pel H.J."/>
        </authorList>
    </citation>
    <scope>NUCLEOTIDE SEQUENCE [LARGE SCALE GENOMIC DNA]</scope>
    <source>
        <strain evidence="5 6">CBS 393.64</strain>
    </source>
</reference>
<evidence type="ECO:0000313" key="5">
    <source>
        <dbReference type="EMBL" id="KKA19610.1"/>
    </source>
</evidence>
<dbReference type="Pfam" id="PF22384">
    <property type="entry name" value="PBP2_Ca3427_like"/>
    <property type="match status" value="1"/>
</dbReference>
<dbReference type="Gene3D" id="3.40.190.10">
    <property type="entry name" value="Periplasmic binding protein-like II"/>
    <property type="match status" value="2"/>
</dbReference>
<feature type="domain" description="Ca3427-like PBP 2" evidence="4">
    <location>
        <begin position="100"/>
        <end position="200"/>
    </location>
</feature>